<dbReference type="Proteomes" id="UP000606600">
    <property type="component" value="Unassembled WGS sequence"/>
</dbReference>
<evidence type="ECO:0000313" key="1">
    <source>
        <dbReference type="EMBL" id="MBD1363041.1"/>
    </source>
</evidence>
<keyword evidence="2" id="KW-1185">Reference proteome</keyword>
<organism evidence="1 2">
    <name type="scientific">Mucilaginibacter pankratovii</name>
    <dbReference type="NCBI Taxonomy" id="2772110"/>
    <lineage>
        <taxon>Bacteria</taxon>
        <taxon>Pseudomonadati</taxon>
        <taxon>Bacteroidota</taxon>
        <taxon>Sphingobacteriia</taxon>
        <taxon>Sphingobacteriales</taxon>
        <taxon>Sphingobacteriaceae</taxon>
        <taxon>Mucilaginibacter</taxon>
    </lineage>
</organism>
<dbReference type="RefSeq" id="WP_191187714.1">
    <property type="nucleotide sequence ID" value="NZ_JACWMY010000002.1"/>
</dbReference>
<accession>A0ABR7WL33</accession>
<dbReference type="Gene3D" id="3.90.1150.200">
    <property type="match status" value="1"/>
</dbReference>
<proteinExistence type="predicted"/>
<name>A0ABR7WL33_9SPHI</name>
<dbReference type="EMBL" id="JACWMY010000002">
    <property type="protein sequence ID" value="MBD1363041.1"/>
    <property type="molecule type" value="Genomic_DNA"/>
</dbReference>
<protein>
    <recommendedName>
        <fullName evidence="3">YdhG-like domain-containing protein</fullName>
    </recommendedName>
</protein>
<reference evidence="1 2" key="1">
    <citation type="submission" date="2020-09" db="EMBL/GenBank/DDBJ databases">
        <title>Novel species of Mucilaginibacter isolated from a glacier on the Tibetan Plateau.</title>
        <authorList>
            <person name="Liu Q."/>
            <person name="Xin Y.-H."/>
        </authorList>
    </citation>
    <scope>NUCLEOTIDE SEQUENCE [LARGE SCALE GENOMIC DNA]</scope>
    <source>
        <strain evidence="1 2">ZT4R22</strain>
    </source>
</reference>
<comment type="caution">
    <text evidence="1">The sequence shown here is derived from an EMBL/GenBank/DDBJ whole genome shotgun (WGS) entry which is preliminary data.</text>
</comment>
<gene>
    <name evidence="1" type="ORF">IDJ77_04385</name>
</gene>
<evidence type="ECO:0008006" key="3">
    <source>
        <dbReference type="Google" id="ProtNLM"/>
    </source>
</evidence>
<evidence type="ECO:0000313" key="2">
    <source>
        <dbReference type="Proteomes" id="UP000606600"/>
    </source>
</evidence>
<sequence>MSPNEYLSQQLPERQPIMIALHDAIMANDKTVTPIIEPMMGKEMIIYKEATTMKYALSGVKAHISLHCLPMYMNPAIHQKYEPLLPLAKFQKGCVNFTSAEAMPMEIATQLIVDCAAISIVAMLENRKKK</sequence>